<dbReference type="InterPro" id="IPR036770">
    <property type="entry name" value="Ankyrin_rpt-contain_sf"/>
</dbReference>
<reference evidence="4 5" key="1">
    <citation type="journal article" date="2022" name="Int. J. Syst. Evol. Microbiol.">
        <title>&lt;i&gt;Sideroxyarcus emersonii&lt;/i&gt; gen. nov. sp. nov., a neutrophilic, microaerobic iron- and thiosulfate-oxidizing bacterium isolated from iron-rich wetland sediment.</title>
        <authorList>
            <person name="Kato S."/>
            <person name="Itoh T."/>
            <person name="Iino T."/>
            <person name="Ohkuma M."/>
        </authorList>
    </citation>
    <scope>NUCLEOTIDE SEQUENCE [LARGE SCALE GENOMIC DNA]</scope>
    <source>
        <strain evidence="4 5">MIZ01</strain>
    </source>
</reference>
<dbReference type="PROSITE" id="PS50088">
    <property type="entry name" value="ANK_REPEAT"/>
    <property type="match status" value="2"/>
</dbReference>
<keyword evidence="5" id="KW-1185">Reference proteome</keyword>
<evidence type="ECO:0000256" key="2">
    <source>
        <dbReference type="ARBA" id="ARBA00023043"/>
    </source>
</evidence>
<evidence type="ECO:0000256" key="1">
    <source>
        <dbReference type="ARBA" id="ARBA00022737"/>
    </source>
</evidence>
<dbReference type="AlphaFoldDB" id="A0AAN2BYZ3"/>
<dbReference type="PANTHER" id="PTHR24171:SF9">
    <property type="entry name" value="ANKYRIN REPEAT DOMAIN-CONTAINING PROTEIN 39"/>
    <property type="match status" value="1"/>
</dbReference>
<keyword evidence="2 3" id="KW-0040">ANK repeat</keyword>
<dbReference type="Pfam" id="PF13637">
    <property type="entry name" value="Ank_4"/>
    <property type="match status" value="1"/>
</dbReference>
<gene>
    <name evidence="4" type="ORF">MIZ01_1460</name>
</gene>
<evidence type="ECO:0000313" key="5">
    <source>
        <dbReference type="Proteomes" id="UP001320326"/>
    </source>
</evidence>
<name>A0AAN2BYZ3_9PROT</name>
<evidence type="ECO:0000256" key="3">
    <source>
        <dbReference type="PROSITE-ProRule" id="PRU00023"/>
    </source>
</evidence>
<dbReference type="EMBL" id="AP023423">
    <property type="protein sequence ID" value="BCK87669.1"/>
    <property type="molecule type" value="Genomic_DNA"/>
</dbReference>
<organism evidence="4 5">
    <name type="scientific">Sideroxyarcus emersonii</name>
    <dbReference type="NCBI Taxonomy" id="2764705"/>
    <lineage>
        <taxon>Bacteria</taxon>
        <taxon>Pseudomonadati</taxon>
        <taxon>Pseudomonadota</taxon>
        <taxon>Betaproteobacteria</taxon>
        <taxon>Nitrosomonadales</taxon>
        <taxon>Gallionellaceae</taxon>
        <taxon>Sideroxyarcus</taxon>
    </lineage>
</organism>
<dbReference type="Proteomes" id="UP001320326">
    <property type="component" value="Chromosome"/>
</dbReference>
<dbReference type="PROSITE" id="PS50297">
    <property type="entry name" value="ANK_REP_REGION"/>
    <property type="match status" value="2"/>
</dbReference>
<evidence type="ECO:0008006" key="6">
    <source>
        <dbReference type="Google" id="ProtNLM"/>
    </source>
</evidence>
<dbReference type="InterPro" id="IPR002110">
    <property type="entry name" value="Ankyrin_rpt"/>
</dbReference>
<evidence type="ECO:0000313" key="4">
    <source>
        <dbReference type="EMBL" id="BCK87669.1"/>
    </source>
</evidence>
<dbReference type="Pfam" id="PF12796">
    <property type="entry name" value="Ank_2"/>
    <property type="match status" value="1"/>
</dbReference>
<dbReference type="SUPFAM" id="SSF48403">
    <property type="entry name" value="Ankyrin repeat"/>
    <property type="match status" value="1"/>
</dbReference>
<accession>A0AAN2BYZ3</accession>
<feature type="repeat" description="ANK" evidence="3">
    <location>
        <begin position="104"/>
        <end position="136"/>
    </location>
</feature>
<keyword evidence="1" id="KW-0677">Repeat</keyword>
<dbReference type="PANTHER" id="PTHR24171">
    <property type="entry name" value="ANKYRIN REPEAT DOMAIN-CONTAINING PROTEIN 39-RELATED"/>
    <property type="match status" value="1"/>
</dbReference>
<feature type="repeat" description="ANK" evidence="3">
    <location>
        <begin position="33"/>
        <end position="65"/>
    </location>
</feature>
<dbReference type="Gene3D" id="1.25.40.20">
    <property type="entry name" value="Ankyrin repeat-containing domain"/>
    <property type="match status" value="1"/>
</dbReference>
<sequence>MSTELLAAVKAGAITSAQRMLAAGADANFRDAEGATLLMLAAHAGDLPMVELLIESGADVNAGDAQGWMPLSKAVYNPELKRGFADVVKALIDAGANIESAIGYGVRPLMLAAGYGETAVVERLLDAGADVLACNEGGYTALMMVKQKHYVDVINLLHEAEQLAGVGEGSCASKNTPGSNVITFMKRPTA</sequence>
<proteinExistence type="predicted"/>
<dbReference type="KEGG" id="seme:MIZ01_1460"/>
<dbReference type="SMART" id="SM00248">
    <property type="entry name" value="ANK"/>
    <property type="match status" value="3"/>
</dbReference>
<dbReference type="RefSeq" id="WP_237246236.1">
    <property type="nucleotide sequence ID" value="NZ_AP023423.1"/>
</dbReference>
<protein>
    <recommendedName>
        <fullName evidence="6">Ankyrin repeat domain-containing protein</fullName>
    </recommendedName>
</protein>